<dbReference type="Proteomes" id="UP000178825">
    <property type="component" value="Unassembled WGS sequence"/>
</dbReference>
<proteinExistence type="predicted"/>
<dbReference type="STRING" id="1798470.A3D55_00190"/>
<dbReference type="Pfam" id="PF01161">
    <property type="entry name" value="PBP"/>
    <property type="match status" value="1"/>
</dbReference>
<name>A0A1F6BQL3_9BACT</name>
<sequence length="148" mass="16062">MIIKSGAFKDGDTIPPKYTCDGDNINPLIEIRNVPRGAKSLALVMDDPDATSGGVWDHWIMWSIEPGTQYISEDTVPEGAVSGKTSFGHERYGGPCPPEGNSPHRYVFKLYALDVMLDLSAGAQKPELEAAMEGHILDEAVLVGKYGR</sequence>
<dbReference type="SUPFAM" id="SSF49777">
    <property type="entry name" value="PEBP-like"/>
    <property type="match status" value="1"/>
</dbReference>
<dbReference type="NCBIfam" id="TIGR00481">
    <property type="entry name" value="YbhB/YbcL family Raf kinase inhibitor-like protein"/>
    <property type="match status" value="1"/>
</dbReference>
<dbReference type="EMBL" id="MFKJ01000007">
    <property type="protein sequence ID" value="OGG39133.1"/>
    <property type="molecule type" value="Genomic_DNA"/>
</dbReference>
<gene>
    <name evidence="1" type="ORF">A3D55_00190</name>
</gene>
<comment type="caution">
    <text evidence="1">The sequence shown here is derived from an EMBL/GenBank/DDBJ whole genome shotgun (WGS) entry which is preliminary data.</text>
</comment>
<evidence type="ECO:0008006" key="3">
    <source>
        <dbReference type="Google" id="ProtNLM"/>
    </source>
</evidence>
<dbReference type="CDD" id="cd00865">
    <property type="entry name" value="PEBP_bact_arch"/>
    <property type="match status" value="1"/>
</dbReference>
<dbReference type="InterPro" id="IPR005247">
    <property type="entry name" value="YbhB_YbcL/LppC-like"/>
</dbReference>
<dbReference type="AlphaFoldDB" id="A0A1F6BQL3"/>
<dbReference type="InterPro" id="IPR008914">
    <property type="entry name" value="PEBP"/>
</dbReference>
<dbReference type="Gene3D" id="3.90.280.10">
    <property type="entry name" value="PEBP-like"/>
    <property type="match status" value="1"/>
</dbReference>
<reference evidence="1 2" key="1">
    <citation type="journal article" date="2016" name="Nat. Commun.">
        <title>Thousands of microbial genomes shed light on interconnected biogeochemical processes in an aquifer system.</title>
        <authorList>
            <person name="Anantharaman K."/>
            <person name="Brown C.T."/>
            <person name="Hug L.A."/>
            <person name="Sharon I."/>
            <person name="Castelle C.J."/>
            <person name="Probst A.J."/>
            <person name="Thomas B.C."/>
            <person name="Singh A."/>
            <person name="Wilkins M.J."/>
            <person name="Karaoz U."/>
            <person name="Brodie E.L."/>
            <person name="Williams K.H."/>
            <person name="Hubbard S.S."/>
            <person name="Banfield J.F."/>
        </authorList>
    </citation>
    <scope>NUCLEOTIDE SEQUENCE [LARGE SCALE GENOMIC DNA]</scope>
</reference>
<dbReference type="PANTHER" id="PTHR30289">
    <property type="entry name" value="UNCHARACTERIZED PROTEIN YBCL-RELATED"/>
    <property type="match status" value="1"/>
</dbReference>
<organism evidence="1 2">
    <name type="scientific">Candidatus Jorgensenbacteria bacterium RIFCSPHIGHO2_02_FULL_45_20</name>
    <dbReference type="NCBI Taxonomy" id="1798470"/>
    <lineage>
        <taxon>Bacteria</taxon>
        <taxon>Candidatus Joergenseniibacteriota</taxon>
    </lineage>
</organism>
<evidence type="ECO:0000313" key="2">
    <source>
        <dbReference type="Proteomes" id="UP000178825"/>
    </source>
</evidence>
<dbReference type="InterPro" id="IPR036610">
    <property type="entry name" value="PEBP-like_sf"/>
</dbReference>
<protein>
    <recommendedName>
        <fullName evidence="3">Kinase inhibitor</fullName>
    </recommendedName>
</protein>
<dbReference type="PANTHER" id="PTHR30289:SF1">
    <property type="entry name" value="PEBP (PHOSPHATIDYLETHANOLAMINE-BINDING PROTEIN) FAMILY PROTEIN"/>
    <property type="match status" value="1"/>
</dbReference>
<accession>A0A1F6BQL3</accession>
<evidence type="ECO:0000313" key="1">
    <source>
        <dbReference type="EMBL" id="OGG39133.1"/>
    </source>
</evidence>